<organism evidence="3 4">
    <name type="scientific">Linum trigynum</name>
    <dbReference type="NCBI Taxonomy" id="586398"/>
    <lineage>
        <taxon>Eukaryota</taxon>
        <taxon>Viridiplantae</taxon>
        <taxon>Streptophyta</taxon>
        <taxon>Embryophyta</taxon>
        <taxon>Tracheophyta</taxon>
        <taxon>Spermatophyta</taxon>
        <taxon>Magnoliopsida</taxon>
        <taxon>eudicotyledons</taxon>
        <taxon>Gunneridae</taxon>
        <taxon>Pentapetalae</taxon>
        <taxon>rosids</taxon>
        <taxon>fabids</taxon>
        <taxon>Malpighiales</taxon>
        <taxon>Linaceae</taxon>
        <taxon>Linum</taxon>
    </lineage>
</organism>
<dbReference type="InterPro" id="IPR055411">
    <property type="entry name" value="LRR_FXL15/At3g58940/PEG3-like"/>
</dbReference>
<sequence length="426" mass="47769">MEKKDRESSRADDGLISQLPENVMHTILTLLPIKDAARTAILSSTWRRHWRSIPQLVFDEDGFAARRIDGSLIAPNKLILNIYKSLLVHDGPIAKFVLAVPVLTPCNEIDHIVLHLCSRGVQELTLVFSREAITNLYYKLPSSLFSSTAALHLNRLKLGCCLFAVPPWFVGFSKLTDLELCRVSLQSDFFENFLPKCPLLQGYQLQEFCFKSAPLLVVLILDLDVVQKVNQLVASLASLPALKNLCLLSDPINVAAKGGHDVMMFPSRLPTPLHRLQFLLISRTRALFDSLEMERLLVCLIMSSPNLHTLIIRREVSPLLEDQPADNLATGMGRLLEEEEDHSGGGPPPCLQQLREFAIEGGIGAPLELELARFVLATAPQLLKIQIRPSRLLCYDDVTKFMKEVMRCKRVSSEARVVYAWDGEQD</sequence>
<reference evidence="3 4" key="1">
    <citation type="submission" date="2024-04" db="EMBL/GenBank/DDBJ databases">
        <authorList>
            <person name="Fracassetti M."/>
        </authorList>
    </citation>
    <scope>NUCLEOTIDE SEQUENCE [LARGE SCALE GENOMIC DNA]</scope>
</reference>
<dbReference type="InterPro" id="IPR001810">
    <property type="entry name" value="F-box_dom"/>
</dbReference>
<evidence type="ECO:0000259" key="1">
    <source>
        <dbReference type="Pfam" id="PF00646"/>
    </source>
</evidence>
<feature type="domain" description="F-box/LRR-repeat protein 15/At3g58940/PEG3-like LRR" evidence="2">
    <location>
        <begin position="112"/>
        <end position="202"/>
    </location>
</feature>
<name>A0AAV2D2R2_9ROSI</name>
<evidence type="ECO:0000313" key="3">
    <source>
        <dbReference type="EMBL" id="CAL1365940.1"/>
    </source>
</evidence>
<dbReference type="InterPro" id="IPR053781">
    <property type="entry name" value="F-box_AtFBL13-like"/>
</dbReference>
<dbReference type="SUPFAM" id="SSF81383">
    <property type="entry name" value="F-box domain"/>
    <property type="match status" value="1"/>
</dbReference>
<dbReference type="CDD" id="cd22160">
    <property type="entry name" value="F-box_AtFBL13-like"/>
    <property type="match status" value="1"/>
</dbReference>
<evidence type="ECO:0000313" key="4">
    <source>
        <dbReference type="Proteomes" id="UP001497516"/>
    </source>
</evidence>
<dbReference type="Proteomes" id="UP001497516">
    <property type="component" value="Chromosome 2"/>
</dbReference>
<accession>A0AAV2D2R2</accession>
<evidence type="ECO:0000259" key="2">
    <source>
        <dbReference type="Pfam" id="PF24758"/>
    </source>
</evidence>
<dbReference type="EMBL" id="OZ034815">
    <property type="protein sequence ID" value="CAL1365940.1"/>
    <property type="molecule type" value="Genomic_DNA"/>
</dbReference>
<gene>
    <name evidence="3" type="ORF">LTRI10_LOCUS10408</name>
</gene>
<dbReference type="InterPro" id="IPR036047">
    <property type="entry name" value="F-box-like_dom_sf"/>
</dbReference>
<dbReference type="AlphaFoldDB" id="A0AAV2D2R2"/>
<keyword evidence="4" id="KW-1185">Reference proteome</keyword>
<feature type="domain" description="F-box" evidence="1">
    <location>
        <begin position="16"/>
        <end position="53"/>
    </location>
</feature>
<dbReference type="Pfam" id="PF00646">
    <property type="entry name" value="F-box"/>
    <property type="match status" value="1"/>
</dbReference>
<protein>
    <recommendedName>
        <fullName evidence="5">F-box domain-containing protein</fullName>
    </recommendedName>
</protein>
<dbReference type="PANTHER" id="PTHR31639">
    <property type="entry name" value="F-BOX PROTEIN-LIKE"/>
    <property type="match status" value="1"/>
</dbReference>
<dbReference type="SUPFAM" id="SSF52047">
    <property type="entry name" value="RNI-like"/>
    <property type="match status" value="1"/>
</dbReference>
<dbReference type="PANTHER" id="PTHR31639:SF312">
    <property type="entry name" value="CYCLIN-LIKE F-BOX"/>
    <property type="match status" value="1"/>
</dbReference>
<proteinExistence type="predicted"/>
<evidence type="ECO:0008006" key="5">
    <source>
        <dbReference type="Google" id="ProtNLM"/>
    </source>
</evidence>
<dbReference type="Pfam" id="PF24758">
    <property type="entry name" value="LRR_At5g56370"/>
    <property type="match status" value="1"/>
</dbReference>